<accession>A0A6C0H4P8</accession>
<sequence length="44" mass="5580">MCIFYKNKFHDFFGKWTFINVQFLKPQPFIEKIKILHFENKTRR</sequence>
<protein>
    <submittedName>
        <fullName evidence="1">Uncharacterized protein</fullName>
    </submittedName>
</protein>
<dbReference type="AlphaFoldDB" id="A0A6C0H4P8"/>
<name>A0A6C0H4P8_9ZZZZ</name>
<evidence type="ECO:0000313" key="1">
    <source>
        <dbReference type="EMBL" id="QHT75429.1"/>
    </source>
</evidence>
<dbReference type="EMBL" id="MN739871">
    <property type="protein sequence ID" value="QHT75429.1"/>
    <property type="molecule type" value="Genomic_DNA"/>
</dbReference>
<organism evidence="1">
    <name type="scientific">viral metagenome</name>
    <dbReference type="NCBI Taxonomy" id="1070528"/>
    <lineage>
        <taxon>unclassified sequences</taxon>
        <taxon>metagenomes</taxon>
        <taxon>organismal metagenomes</taxon>
    </lineage>
</organism>
<proteinExistence type="predicted"/>
<reference evidence="1" key="1">
    <citation type="journal article" date="2020" name="Nature">
        <title>Giant virus diversity and host interactions through global metagenomics.</title>
        <authorList>
            <person name="Schulz F."/>
            <person name="Roux S."/>
            <person name="Paez-Espino D."/>
            <person name="Jungbluth S."/>
            <person name="Walsh D.A."/>
            <person name="Denef V.J."/>
            <person name="McMahon K.D."/>
            <person name="Konstantinidis K.T."/>
            <person name="Eloe-Fadrosh E.A."/>
            <person name="Kyrpides N.C."/>
            <person name="Woyke T."/>
        </authorList>
    </citation>
    <scope>NUCLEOTIDE SEQUENCE</scope>
    <source>
        <strain evidence="1">GVMAG-M-3300023179-63</strain>
    </source>
</reference>